<keyword evidence="6" id="KW-1185">Reference proteome</keyword>
<dbReference type="PROSITE" id="PS00683">
    <property type="entry name" value="RHODANESE_2"/>
    <property type="match status" value="1"/>
</dbReference>
<dbReference type="Proteomes" id="UP000317835">
    <property type="component" value="Chromosome"/>
</dbReference>
<dbReference type="AlphaFoldDB" id="A0A518GX70"/>
<evidence type="ECO:0000313" key="5">
    <source>
        <dbReference type="EMBL" id="QDV33196.1"/>
    </source>
</evidence>
<dbReference type="EMBL" id="CP036426">
    <property type="protein sequence ID" value="QDV33196.1"/>
    <property type="molecule type" value="Genomic_DNA"/>
</dbReference>
<gene>
    <name evidence="5" type="primary">sseA_1</name>
    <name evidence="5" type="ORF">ElP_10380</name>
</gene>
<evidence type="ECO:0000313" key="6">
    <source>
        <dbReference type="Proteomes" id="UP000317835"/>
    </source>
</evidence>
<dbReference type="InterPro" id="IPR036873">
    <property type="entry name" value="Rhodanese-like_dom_sf"/>
</dbReference>
<dbReference type="CDD" id="cd01449">
    <property type="entry name" value="TST_Repeat_2"/>
    <property type="match status" value="1"/>
</dbReference>
<keyword evidence="5" id="KW-0670">Pyruvate</keyword>
<sequence>MTTDQPLVSTDWLAEHLDDPAIRVLDIRGYVSTRPVGPGEEEATYRGAPEEFEAGHIPGAAFVDWTKDIIDPGDPVPAQVAPPELFAAAMGARGVGDDTHVIAVDHMGGQFATRLWWALRSMGHNAVSVLDGGFNRWVEEGRPVEEGPSTVEPRSFTARPRERMWVSAAELLAMLGGPAQILDARDAGQFTGARRRGPRGGHVPGAVNLPRELFFAEGGGFLDPDEVRGRLSAAGLDPDRPVVSYCNGGVAATVIAFQLHRLGFPDVAVYDGSWNEWGPRLDLPVEAGER</sequence>
<dbReference type="KEGG" id="tpla:ElP_10380"/>
<dbReference type="OrthoDB" id="9770030at2"/>
<dbReference type="PROSITE" id="PS00380">
    <property type="entry name" value="RHODANESE_1"/>
    <property type="match status" value="1"/>
</dbReference>
<dbReference type="GO" id="GO:0004792">
    <property type="term" value="F:thiosulfate-cyanide sulfurtransferase activity"/>
    <property type="evidence" value="ECO:0007669"/>
    <property type="project" value="InterPro"/>
</dbReference>
<evidence type="ECO:0000256" key="2">
    <source>
        <dbReference type="ARBA" id="ARBA00022737"/>
    </source>
</evidence>
<keyword evidence="1 3" id="KW-0808">Transferase</keyword>
<dbReference type="InterPro" id="IPR001307">
    <property type="entry name" value="Thiosulphate_STrfase_CS"/>
</dbReference>
<name>A0A518GX70_9BACT</name>
<dbReference type="SMART" id="SM00450">
    <property type="entry name" value="RHOD"/>
    <property type="match status" value="2"/>
</dbReference>
<dbReference type="PROSITE" id="PS50206">
    <property type="entry name" value="RHODANESE_3"/>
    <property type="match status" value="2"/>
</dbReference>
<dbReference type="CDD" id="cd01448">
    <property type="entry name" value="TST_Repeat_1"/>
    <property type="match status" value="1"/>
</dbReference>
<proteinExistence type="predicted"/>
<dbReference type="PANTHER" id="PTHR11364">
    <property type="entry name" value="THIOSULFATE SULFERTANSFERASE"/>
    <property type="match status" value="1"/>
</dbReference>
<dbReference type="SUPFAM" id="SSF52821">
    <property type="entry name" value="Rhodanese/Cell cycle control phosphatase"/>
    <property type="match status" value="2"/>
</dbReference>
<dbReference type="Pfam" id="PF00581">
    <property type="entry name" value="Rhodanese"/>
    <property type="match status" value="2"/>
</dbReference>
<evidence type="ECO:0000256" key="1">
    <source>
        <dbReference type="ARBA" id="ARBA00022679"/>
    </source>
</evidence>
<reference evidence="5 6" key="1">
    <citation type="submission" date="2019-02" db="EMBL/GenBank/DDBJ databases">
        <title>Deep-cultivation of Planctomycetes and their phenomic and genomic characterization uncovers novel biology.</title>
        <authorList>
            <person name="Wiegand S."/>
            <person name="Jogler M."/>
            <person name="Boedeker C."/>
            <person name="Pinto D."/>
            <person name="Vollmers J."/>
            <person name="Rivas-Marin E."/>
            <person name="Kohn T."/>
            <person name="Peeters S.H."/>
            <person name="Heuer A."/>
            <person name="Rast P."/>
            <person name="Oberbeckmann S."/>
            <person name="Bunk B."/>
            <person name="Jeske O."/>
            <person name="Meyerdierks A."/>
            <person name="Storesund J.E."/>
            <person name="Kallscheuer N."/>
            <person name="Luecker S."/>
            <person name="Lage O.M."/>
            <person name="Pohl T."/>
            <person name="Merkel B.J."/>
            <person name="Hornburger P."/>
            <person name="Mueller R.-W."/>
            <person name="Bruemmer F."/>
            <person name="Labrenz M."/>
            <person name="Spormann A.M."/>
            <person name="Op den Camp H."/>
            <person name="Overmann J."/>
            <person name="Amann R."/>
            <person name="Jetten M.S.M."/>
            <person name="Mascher T."/>
            <person name="Medema M.H."/>
            <person name="Devos D.P."/>
            <person name="Kaster A.-K."/>
            <person name="Ovreas L."/>
            <person name="Rohde M."/>
            <person name="Galperin M.Y."/>
            <person name="Jogler C."/>
        </authorList>
    </citation>
    <scope>NUCLEOTIDE SEQUENCE [LARGE SCALE GENOMIC DNA]</scope>
    <source>
        <strain evidence="5 6">ElP</strain>
    </source>
</reference>
<dbReference type="RefSeq" id="WP_145267598.1">
    <property type="nucleotide sequence ID" value="NZ_CP036426.1"/>
</dbReference>
<dbReference type="Gene3D" id="3.40.250.10">
    <property type="entry name" value="Rhodanese-like domain"/>
    <property type="match status" value="2"/>
</dbReference>
<organism evidence="5 6">
    <name type="scientific">Tautonia plasticadhaerens</name>
    <dbReference type="NCBI Taxonomy" id="2527974"/>
    <lineage>
        <taxon>Bacteria</taxon>
        <taxon>Pseudomonadati</taxon>
        <taxon>Planctomycetota</taxon>
        <taxon>Planctomycetia</taxon>
        <taxon>Isosphaerales</taxon>
        <taxon>Isosphaeraceae</taxon>
        <taxon>Tautonia</taxon>
    </lineage>
</organism>
<feature type="domain" description="Rhodanese" evidence="4">
    <location>
        <begin position="175"/>
        <end position="286"/>
    </location>
</feature>
<feature type="domain" description="Rhodanese" evidence="4">
    <location>
        <begin position="18"/>
        <end position="146"/>
    </location>
</feature>
<dbReference type="InterPro" id="IPR045078">
    <property type="entry name" value="TST/MPST-like"/>
</dbReference>
<accession>A0A518GX70</accession>
<evidence type="ECO:0000256" key="3">
    <source>
        <dbReference type="RuleBase" id="RU000507"/>
    </source>
</evidence>
<dbReference type="PANTHER" id="PTHR11364:SF27">
    <property type="entry name" value="SULFURTRANSFERASE"/>
    <property type="match status" value="1"/>
</dbReference>
<protein>
    <recommendedName>
        <fullName evidence="3">Sulfurtransferase</fullName>
    </recommendedName>
</protein>
<evidence type="ECO:0000259" key="4">
    <source>
        <dbReference type="PROSITE" id="PS50206"/>
    </source>
</evidence>
<dbReference type="InterPro" id="IPR001763">
    <property type="entry name" value="Rhodanese-like_dom"/>
</dbReference>
<keyword evidence="2" id="KW-0677">Repeat</keyword>